<protein>
    <submittedName>
        <fullName evidence="10">TonB-dependent receptor</fullName>
    </submittedName>
</protein>
<evidence type="ECO:0000259" key="9">
    <source>
        <dbReference type="Pfam" id="PF07715"/>
    </source>
</evidence>
<accession>A0ABX2B6M2</accession>
<keyword evidence="11" id="KW-1185">Reference proteome</keyword>
<feature type="domain" description="TonB-dependent receptor plug" evidence="9">
    <location>
        <begin position="132"/>
        <end position="238"/>
    </location>
</feature>
<dbReference type="Gene3D" id="2.40.170.20">
    <property type="entry name" value="TonB-dependent receptor, beta-barrel domain"/>
    <property type="match status" value="1"/>
</dbReference>
<keyword evidence="6 7" id="KW-0998">Cell outer membrane</keyword>
<name>A0ABX2B6M2_9BACT</name>
<dbReference type="InterPro" id="IPR036942">
    <property type="entry name" value="Beta-barrel_TonB_sf"/>
</dbReference>
<evidence type="ECO:0000256" key="1">
    <source>
        <dbReference type="ARBA" id="ARBA00004571"/>
    </source>
</evidence>
<keyword evidence="10" id="KW-0675">Receptor</keyword>
<evidence type="ECO:0000256" key="4">
    <source>
        <dbReference type="ARBA" id="ARBA00022692"/>
    </source>
</evidence>
<dbReference type="EMBL" id="JABKKJ010000025">
    <property type="protein sequence ID" value="NPE26032.1"/>
    <property type="molecule type" value="Genomic_DNA"/>
</dbReference>
<keyword evidence="8" id="KW-0732">Signal</keyword>
<keyword evidence="4 7" id="KW-0812">Transmembrane</keyword>
<dbReference type="NCBIfam" id="TIGR04056">
    <property type="entry name" value="OMP_RagA_SusC"/>
    <property type="match status" value="1"/>
</dbReference>
<dbReference type="InterPro" id="IPR008969">
    <property type="entry name" value="CarboxyPept-like_regulatory"/>
</dbReference>
<sequence length="1024" mass="113438">MKKNARFSTLALTLLGLACWVFTPAQVIAVNAAVTQGVNQSNKITGQVVDETGEPMIGVTVTVKGTQIAAVTDLDGNFNLTVSKGKAELEFSYIGYLTSTVSATAGKSVTVKMQPDNTGLDEVVVIGYGTVKKRDLTGAVQTMKTEDIVVAPTSNVMEALQGKIAGMDITKGSGQVGSGVNILLRGSRSIYGSNSPLFIIDGLPGSYDDLSPNDIESIDVMKDASATAIYGSAGANGVVIITTKRGSVGKTKINFDAYYGWSGSPKYKHGMMGDEWLNYHREAYKYKNGFYPENITSLFGGNEDYINAYEEGKWIDWVDEASGNTATTQKYSLSIQGGNENTKVYTSLVYNRDEGLLSNETLDKYSVRLNLDQRLFDWATAGVSTNIVYSIKDTGVKNTFTKSLTSFPLGDVRDEFGALNREYIKDQYSPLGDFIKDQYSNNNRSTYINAVGYLELTPVKGLKFRSQMNAILSHGRTGLYWGAYANANRPSYAGTPHAALRYGDTYKYNWENILSYNITLAKDHDLSFTGVTSWQKNGSESAQAEGSNQEIDSWLYWRLLSTSSPYVNSEFAQTQKMSYAVRFNYSYKGKYLVTFSNRWDGVSFFSEGNKWDSFPAGALAWRISDEAFMESTRSWLDNLKLRVGAGITGNSGGVGAYGTLTTPIKYSASGISINGTYVPFTQYTGFYDSPSLGWEKSYNWNFGLDIAVLGGRIDASVDYFTTTTRGLLFSRTMPITSGATGWGSPLKSWENLAKTSNKGLEFTINSRNIKTKDFTWNTSLTAAWEKERIEKLPEGDIIAENLFEGNPIHSIYDYKYAGIWGTDASQEELDMYGVKPGWVKIETNDKDGDGGKHKYSMDDRRILGHTNPNWILGLNNTFTYKDFDLTIYAMARFGQTIYSNLLGYYDAKSSITTNQISGIDYWTEENQGAYYPRPGSGDDQTIGNTATRIYDGSFIKIKNITLGYTLPKNISRKALMEKCRFYFTAYNPYIYCMESKLKGTDPETGGSDAFPTYKQFVFGVNITF</sequence>
<dbReference type="SUPFAM" id="SSF49464">
    <property type="entry name" value="Carboxypeptidase regulatory domain-like"/>
    <property type="match status" value="1"/>
</dbReference>
<evidence type="ECO:0000256" key="3">
    <source>
        <dbReference type="ARBA" id="ARBA00022452"/>
    </source>
</evidence>
<dbReference type="SUPFAM" id="SSF56935">
    <property type="entry name" value="Porins"/>
    <property type="match status" value="1"/>
</dbReference>
<evidence type="ECO:0000256" key="6">
    <source>
        <dbReference type="ARBA" id="ARBA00023237"/>
    </source>
</evidence>
<evidence type="ECO:0000256" key="7">
    <source>
        <dbReference type="PROSITE-ProRule" id="PRU01360"/>
    </source>
</evidence>
<evidence type="ECO:0000256" key="5">
    <source>
        <dbReference type="ARBA" id="ARBA00023136"/>
    </source>
</evidence>
<dbReference type="InterPro" id="IPR023996">
    <property type="entry name" value="TonB-dep_OMP_SusC/RagA"/>
</dbReference>
<dbReference type="InterPro" id="IPR012910">
    <property type="entry name" value="Plug_dom"/>
</dbReference>
<feature type="chain" id="PRO_5045107083" evidence="8">
    <location>
        <begin position="30"/>
        <end position="1024"/>
    </location>
</feature>
<keyword evidence="3 7" id="KW-1134">Transmembrane beta strand</keyword>
<dbReference type="Gene3D" id="2.170.130.10">
    <property type="entry name" value="TonB-dependent receptor, plug domain"/>
    <property type="match status" value="1"/>
</dbReference>
<dbReference type="Pfam" id="PF13715">
    <property type="entry name" value="CarbopepD_reg_2"/>
    <property type="match status" value="1"/>
</dbReference>
<evidence type="ECO:0000313" key="11">
    <source>
        <dbReference type="Proteomes" id="UP000820977"/>
    </source>
</evidence>
<reference evidence="10 11" key="1">
    <citation type="submission" date="2020-05" db="EMBL/GenBank/DDBJ databases">
        <title>Distinct polysaccharide utilization as determinants for interspecies competition between intestinal Prevotella spp.</title>
        <authorList>
            <person name="Galvez E.J.C."/>
            <person name="Iljazovic A."/>
            <person name="Strowig T."/>
        </authorList>
    </citation>
    <scope>NUCLEOTIDE SEQUENCE [LARGE SCALE GENOMIC DNA]</scope>
    <source>
        <strain evidence="10 11">PCHR</strain>
    </source>
</reference>
<dbReference type="Gene3D" id="2.60.40.1120">
    <property type="entry name" value="Carboxypeptidase-like, regulatory domain"/>
    <property type="match status" value="1"/>
</dbReference>
<dbReference type="Pfam" id="PF07715">
    <property type="entry name" value="Plug"/>
    <property type="match status" value="1"/>
</dbReference>
<keyword evidence="2 7" id="KW-0813">Transport</keyword>
<dbReference type="PROSITE" id="PS51257">
    <property type="entry name" value="PROKAR_LIPOPROTEIN"/>
    <property type="match status" value="1"/>
</dbReference>
<dbReference type="NCBIfam" id="TIGR04057">
    <property type="entry name" value="SusC_RagA_signa"/>
    <property type="match status" value="1"/>
</dbReference>
<dbReference type="RefSeq" id="WP_172345501.1">
    <property type="nucleotide sequence ID" value="NZ_CATJFF010000117.1"/>
</dbReference>
<comment type="similarity">
    <text evidence="7">Belongs to the TonB-dependent receptor family.</text>
</comment>
<comment type="subcellular location">
    <subcellularLocation>
        <location evidence="1 7">Cell outer membrane</location>
        <topology evidence="1 7">Multi-pass membrane protein</topology>
    </subcellularLocation>
</comment>
<proteinExistence type="inferred from homology"/>
<dbReference type="PROSITE" id="PS52016">
    <property type="entry name" value="TONB_DEPENDENT_REC_3"/>
    <property type="match status" value="1"/>
</dbReference>
<feature type="signal peptide" evidence="8">
    <location>
        <begin position="1"/>
        <end position="29"/>
    </location>
</feature>
<dbReference type="InterPro" id="IPR023997">
    <property type="entry name" value="TonB-dep_OMP_SusC/RagA_CS"/>
</dbReference>
<dbReference type="InterPro" id="IPR039426">
    <property type="entry name" value="TonB-dep_rcpt-like"/>
</dbReference>
<gene>
    <name evidence="10" type="ORF">HPS54_11015</name>
</gene>
<dbReference type="Proteomes" id="UP000820977">
    <property type="component" value="Unassembled WGS sequence"/>
</dbReference>
<organism evidence="10 11">
    <name type="scientific">Xylanibacter caecicola</name>
    <dbReference type="NCBI Taxonomy" id="2736294"/>
    <lineage>
        <taxon>Bacteria</taxon>
        <taxon>Pseudomonadati</taxon>
        <taxon>Bacteroidota</taxon>
        <taxon>Bacteroidia</taxon>
        <taxon>Bacteroidales</taxon>
        <taxon>Prevotellaceae</taxon>
        <taxon>Xylanibacter</taxon>
    </lineage>
</organism>
<keyword evidence="5 7" id="KW-0472">Membrane</keyword>
<evidence type="ECO:0000313" key="10">
    <source>
        <dbReference type="EMBL" id="NPE26032.1"/>
    </source>
</evidence>
<comment type="caution">
    <text evidence="10">The sequence shown here is derived from an EMBL/GenBank/DDBJ whole genome shotgun (WGS) entry which is preliminary data.</text>
</comment>
<dbReference type="InterPro" id="IPR037066">
    <property type="entry name" value="Plug_dom_sf"/>
</dbReference>
<evidence type="ECO:0000256" key="2">
    <source>
        <dbReference type="ARBA" id="ARBA00022448"/>
    </source>
</evidence>
<evidence type="ECO:0000256" key="8">
    <source>
        <dbReference type="SAM" id="SignalP"/>
    </source>
</evidence>